<dbReference type="InterPro" id="IPR023393">
    <property type="entry name" value="START-like_dom_sf"/>
</dbReference>
<evidence type="ECO:0008006" key="3">
    <source>
        <dbReference type="Google" id="ProtNLM"/>
    </source>
</evidence>
<dbReference type="Gene3D" id="3.30.530.20">
    <property type="match status" value="1"/>
</dbReference>
<dbReference type="InterPro" id="IPR019587">
    <property type="entry name" value="Polyketide_cyclase/dehydratase"/>
</dbReference>
<dbReference type="CDD" id="cd07818">
    <property type="entry name" value="SRPBCC_1"/>
    <property type="match status" value="1"/>
</dbReference>
<evidence type="ECO:0000313" key="1">
    <source>
        <dbReference type="EMBL" id="MDR7360488.1"/>
    </source>
</evidence>
<sequence length="153" mass="17080">MADKNFTVERERTISAPADVVRAQLVDFHRWKAWSPWEDTDPQLHRAYSGPDSGEGARYAWSGNRKAGAGSMEITHVSDDRVEVDLEFTKPFASKNVTAFLLEPQGDATRVTWRMTGPRPLLMRLMGPFLDMDKLVGKDFDKGLAGLEAAARA</sequence>
<dbReference type="Proteomes" id="UP001183648">
    <property type="component" value="Unassembled WGS sequence"/>
</dbReference>
<keyword evidence="2" id="KW-1185">Reference proteome</keyword>
<accession>A0ABU2BPC9</accession>
<name>A0ABU2BPC9_9ACTN</name>
<evidence type="ECO:0000313" key="2">
    <source>
        <dbReference type="Proteomes" id="UP001183648"/>
    </source>
</evidence>
<proteinExistence type="predicted"/>
<dbReference type="SUPFAM" id="SSF55961">
    <property type="entry name" value="Bet v1-like"/>
    <property type="match status" value="1"/>
</dbReference>
<protein>
    <recommendedName>
        <fullName evidence="3">Transcriptional regulator</fullName>
    </recommendedName>
</protein>
<reference evidence="1 2" key="1">
    <citation type="submission" date="2023-07" db="EMBL/GenBank/DDBJ databases">
        <title>Sequencing the genomes of 1000 actinobacteria strains.</title>
        <authorList>
            <person name="Klenk H.-P."/>
        </authorList>
    </citation>
    <scope>NUCLEOTIDE SEQUENCE [LARGE SCALE GENOMIC DNA]</scope>
    <source>
        <strain evidence="1 2">DSM 19426</strain>
    </source>
</reference>
<dbReference type="EMBL" id="JAVDYG010000001">
    <property type="protein sequence ID" value="MDR7360488.1"/>
    <property type="molecule type" value="Genomic_DNA"/>
</dbReference>
<gene>
    <name evidence="1" type="ORF">J2S63_000041</name>
</gene>
<comment type="caution">
    <text evidence="1">The sequence shown here is derived from an EMBL/GenBank/DDBJ whole genome shotgun (WGS) entry which is preliminary data.</text>
</comment>
<organism evidence="1 2">
    <name type="scientific">Nocardioides marmoribigeumensis</name>
    <dbReference type="NCBI Taxonomy" id="433649"/>
    <lineage>
        <taxon>Bacteria</taxon>
        <taxon>Bacillati</taxon>
        <taxon>Actinomycetota</taxon>
        <taxon>Actinomycetes</taxon>
        <taxon>Propionibacteriales</taxon>
        <taxon>Nocardioidaceae</taxon>
        <taxon>Nocardioides</taxon>
    </lineage>
</organism>
<dbReference type="RefSeq" id="WP_310297009.1">
    <property type="nucleotide sequence ID" value="NZ_BAAAPS010000006.1"/>
</dbReference>
<dbReference type="Pfam" id="PF10604">
    <property type="entry name" value="Polyketide_cyc2"/>
    <property type="match status" value="1"/>
</dbReference>